<evidence type="ECO:0000256" key="2">
    <source>
        <dbReference type="ARBA" id="ARBA00010692"/>
    </source>
</evidence>
<comment type="subcellular location">
    <subcellularLocation>
        <location evidence="1 8">Cell membrane</location>
        <topology evidence="1 8">Multi-pass membrane protein</topology>
    </subcellularLocation>
</comment>
<evidence type="ECO:0000256" key="5">
    <source>
        <dbReference type="ARBA" id="ARBA00022692"/>
    </source>
</evidence>
<keyword evidence="11" id="KW-1185">Reference proteome</keyword>
<keyword evidence="7 8" id="KW-0472">Membrane</keyword>
<keyword evidence="3 8" id="KW-0813">Transport</keyword>
<dbReference type="Gene3D" id="1.10.1760.20">
    <property type="match status" value="1"/>
</dbReference>
<evidence type="ECO:0000256" key="6">
    <source>
        <dbReference type="ARBA" id="ARBA00022989"/>
    </source>
</evidence>
<feature type="transmembrane region" description="Helical" evidence="9">
    <location>
        <begin position="52"/>
        <end position="72"/>
    </location>
</feature>
<evidence type="ECO:0000313" key="11">
    <source>
        <dbReference type="Proteomes" id="UP001057025"/>
    </source>
</evidence>
<evidence type="ECO:0000313" key="10">
    <source>
        <dbReference type="EMBL" id="USS88205.1"/>
    </source>
</evidence>
<keyword evidence="5 9" id="KW-0812">Transmembrane</keyword>
<evidence type="ECO:0000256" key="1">
    <source>
        <dbReference type="ARBA" id="ARBA00004651"/>
    </source>
</evidence>
<evidence type="ECO:0000256" key="4">
    <source>
        <dbReference type="ARBA" id="ARBA00022475"/>
    </source>
</evidence>
<name>A0ABY5BU79_9LACO</name>
<feature type="transmembrane region" description="Helical" evidence="9">
    <location>
        <begin position="112"/>
        <end position="136"/>
    </location>
</feature>
<dbReference type="RefSeq" id="WP_252797491.1">
    <property type="nucleotide sequence ID" value="NZ_CP097118.1"/>
</dbReference>
<keyword evidence="6 9" id="KW-1133">Transmembrane helix</keyword>
<evidence type="ECO:0000256" key="3">
    <source>
        <dbReference type="ARBA" id="ARBA00022448"/>
    </source>
</evidence>
<accession>A0ABY5BU79</accession>
<proteinExistence type="inferred from homology"/>
<evidence type="ECO:0000256" key="7">
    <source>
        <dbReference type="ARBA" id="ARBA00023136"/>
    </source>
</evidence>
<evidence type="ECO:0000256" key="8">
    <source>
        <dbReference type="PIRNR" id="PIRNR016661"/>
    </source>
</evidence>
<evidence type="ECO:0000256" key="9">
    <source>
        <dbReference type="SAM" id="Phobius"/>
    </source>
</evidence>
<keyword evidence="4 8" id="KW-1003">Cell membrane</keyword>
<reference evidence="10" key="1">
    <citation type="submission" date="2022-05" db="EMBL/GenBank/DDBJ databases">
        <authorList>
            <person name="Oliphant S.A."/>
            <person name="Watson-Haigh N.S."/>
            <person name="Sumby K.M."/>
            <person name="Gardner J.M."/>
            <person name="Jiranek V."/>
        </authorList>
    </citation>
    <scope>NUCLEOTIDE SEQUENCE</scope>
    <source>
        <strain evidence="10">KI11_C11</strain>
    </source>
</reference>
<dbReference type="Proteomes" id="UP001057025">
    <property type="component" value="Chromosome"/>
</dbReference>
<feature type="transmembrane region" description="Helical" evidence="9">
    <location>
        <begin position="6"/>
        <end position="31"/>
    </location>
</feature>
<gene>
    <name evidence="10" type="ORF">M3M39_01610</name>
</gene>
<organism evidence="10 11">
    <name type="scientific">Fructilactobacillus hinvesii</name>
    <dbReference type="NCBI Taxonomy" id="2940300"/>
    <lineage>
        <taxon>Bacteria</taxon>
        <taxon>Bacillati</taxon>
        <taxon>Bacillota</taxon>
        <taxon>Bacilli</taxon>
        <taxon>Lactobacillales</taxon>
        <taxon>Lactobacillaceae</taxon>
        <taxon>Fructilactobacillus</taxon>
    </lineage>
</organism>
<dbReference type="InterPro" id="IPR003784">
    <property type="entry name" value="BioY"/>
</dbReference>
<dbReference type="Pfam" id="PF02632">
    <property type="entry name" value="BioY"/>
    <property type="match status" value="1"/>
</dbReference>
<feature type="transmembrane region" description="Helical" evidence="9">
    <location>
        <begin position="142"/>
        <end position="169"/>
    </location>
</feature>
<protein>
    <recommendedName>
        <fullName evidence="8">Biotin transporter</fullName>
    </recommendedName>
</protein>
<comment type="similarity">
    <text evidence="2 8">Belongs to the BioY family.</text>
</comment>
<sequence length="181" mass="19610">MRIKELTYCALMIAIIACLGLIPLITIPFLPVPISFQTAGIMLAGSCLGRKLGFWSVTLFLLLVAVGLPLLAGFRGGFGVFFGPTAGYLISWPFCAYAIGWLVDHLARRPRFWVFLIANLVGGMVLMNLVGAAYLVCQSGLSFVQVLISSVAFLPVDAVKAIVVSLIAAQLQRHHLLPHFH</sequence>
<dbReference type="PROSITE" id="PS51257">
    <property type="entry name" value="PROKAR_LIPOPROTEIN"/>
    <property type="match status" value="1"/>
</dbReference>
<dbReference type="EMBL" id="CP097118">
    <property type="protein sequence ID" value="USS88205.1"/>
    <property type="molecule type" value="Genomic_DNA"/>
</dbReference>
<dbReference type="PANTHER" id="PTHR34295:SF4">
    <property type="entry name" value="BIOTIN TRANSPORTER BIOY-RELATED"/>
    <property type="match status" value="1"/>
</dbReference>
<dbReference type="PANTHER" id="PTHR34295">
    <property type="entry name" value="BIOTIN TRANSPORTER BIOY"/>
    <property type="match status" value="1"/>
</dbReference>
<dbReference type="PIRSF" id="PIRSF016661">
    <property type="entry name" value="BioY"/>
    <property type="match status" value="1"/>
</dbReference>
<feature type="transmembrane region" description="Helical" evidence="9">
    <location>
        <begin position="78"/>
        <end position="100"/>
    </location>
</feature>